<evidence type="ECO:0000256" key="1">
    <source>
        <dbReference type="SAM" id="Phobius"/>
    </source>
</evidence>
<dbReference type="SUPFAM" id="SSF53474">
    <property type="entry name" value="alpha/beta-Hydrolases"/>
    <property type="match status" value="1"/>
</dbReference>
<dbReference type="EMBL" id="JAUSSW010000017">
    <property type="protein sequence ID" value="MDQ0104503.1"/>
    <property type="molecule type" value="Genomic_DNA"/>
</dbReference>
<accession>A0ABT9TUP5</accession>
<dbReference type="Gene3D" id="3.40.50.1820">
    <property type="entry name" value="alpha/beta hydrolase"/>
    <property type="match status" value="1"/>
</dbReference>
<dbReference type="RefSeq" id="WP_306879757.1">
    <property type="nucleotide sequence ID" value="NZ_JAUSSW010000017.1"/>
</dbReference>
<keyword evidence="1" id="KW-0812">Transmembrane</keyword>
<proteinExistence type="predicted"/>
<dbReference type="PANTHER" id="PTHR48098:SF1">
    <property type="entry name" value="DIACYLGLYCEROL ACYLTRANSFERASE_MYCOLYLTRANSFERASE AG85A"/>
    <property type="match status" value="1"/>
</dbReference>
<evidence type="ECO:0000313" key="2">
    <source>
        <dbReference type="EMBL" id="MDQ0104503.1"/>
    </source>
</evidence>
<feature type="transmembrane region" description="Helical" evidence="1">
    <location>
        <begin position="42"/>
        <end position="61"/>
    </location>
</feature>
<protein>
    <submittedName>
        <fullName evidence="2">Poly(3-hydroxybutyrate) depolymerase</fullName>
    </submittedName>
</protein>
<organism evidence="2 3">
    <name type="scientific">Paenarthrobacter nicotinovorans</name>
    <name type="common">Arthrobacter nicotinovorans</name>
    <dbReference type="NCBI Taxonomy" id="29320"/>
    <lineage>
        <taxon>Bacteria</taxon>
        <taxon>Bacillati</taxon>
        <taxon>Actinomycetota</taxon>
        <taxon>Actinomycetes</taxon>
        <taxon>Micrococcales</taxon>
        <taxon>Micrococcaceae</taxon>
        <taxon>Paenarthrobacter</taxon>
    </lineage>
</organism>
<keyword evidence="3" id="KW-1185">Reference proteome</keyword>
<evidence type="ECO:0000313" key="3">
    <source>
        <dbReference type="Proteomes" id="UP001244563"/>
    </source>
</evidence>
<dbReference type="PANTHER" id="PTHR48098">
    <property type="entry name" value="ENTEROCHELIN ESTERASE-RELATED"/>
    <property type="match status" value="1"/>
</dbReference>
<dbReference type="Proteomes" id="UP001244563">
    <property type="component" value="Unassembled WGS sequence"/>
</dbReference>
<gene>
    <name evidence="2" type="ORF">J2T10_004178</name>
</gene>
<name>A0ABT9TUP5_PAENI</name>
<feature type="transmembrane region" description="Helical" evidence="1">
    <location>
        <begin position="102"/>
        <end position="119"/>
    </location>
</feature>
<keyword evidence="1" id="KW-1133">Transmembrane helix</keyword>
<feature type="transmembrane region" description="Helical" evidence="1">
    <location>
        <begin position="73"/>
        <end position="93"/>
    </location>
</feature>
<sequence length="429" mass="45546">MFTDFLAANITNTVVVGTAAAIGAAFFIVLFLRPSSRWTTRAILSILTGAALGVLVTWLVTDVFDVFGIDFTYTTVFWFAALLGSLALAGLSFRHSPRWRKVTAAVSIPVFVVVAGLGINAEFGLNRTLGAMLGISTAKDINLAQPVDPNTPDPTGPLWERWTPPANLAATGQQGKKTIPATASGFTARDAGIYLPPAAQGPNPPRLPLVVLLMGQPGNPDPADIAAVLDKYAAKNNGLAPIVIVPDQIGPAQDDTLCLDSKRYGNVETYIMKDVLDYAKTHLSILKDPKYWTIAGYSNGGQCAISLGAKHPEVFGNILDISGEEYPGAEDPAANLATIFSGDQTAYDAQKPVNLMGKKTFKDTTAIFTAGANDRAYVEAARIVSNAAEKAGMATTYYEIPNAGHLEDALLGGLEKGFEILYPRLGLSR</sequence>
<keyword evidence="1" id="KW-0472">Membrane</keyword>
<dbReference type="InterPro" id="IPR029058">
    <property type="entry name" value="AB_hydrolase_fold"/>
</dbReference>
<dbReference type="InterPro" id="IPR050583">
    <property type="entry name" value="Mycobacterial_A85_antigen"/>
</dbReference>
<dbReference type="InterPro" id="IPR000801">
    <property type="entry name" value="Esterase-like"/>
</dbReference>
<feature type="transmembrane region" description="Helical" evidence="1">
    <location>
        <begin position="6"/>
        <end position="30"/>
    </location>
</feature>
<comment type="caution">
    <text evidence="2">The sequence shown here is derived from an EMBL/GenBank/DDBJ whole genome shotgun (WGS) entry which is preliminary data.</text>
</comment>
<reference evidence="2 3" key="1">
    <citation type="submission" date="2023-07" db="EMBL/GenBank/DDBJ databases">
        <title>Sorghum-associated microbial communities from plants grown in Nebraska, USA.</title>
        <authorList>
            <person name="Schachtman D."/>
        </authorList>
    </citation>
    <scope>NUCLEOTIDE SEQUENCE [LARGE SCALE GENOMIC DNA]</scope>
    <source>
        <strain evidence="2 3">CC523</strain>
    </source>
</reference>
<dbReference type="Pfam" id="PF00756">
    <property type="entry name" value="Esterase"/>
    <property type="match status" value="1"/>
</dbReference>